<proteinExistence type="predicted"/>
<comment type="caution">
    <text evidence="1">The sequence shown here is derived from an EMBL/GenBank/DDBJ whole genome shotgun (WGS) entry which is preliminary data.</text>
</comment>
<organism evidence="1 2">
    <name type="scientific">Dermacoccus barathri</name>
    <dbReference type="NCBI Taxonomy" id="322601"/>
    <lineage>
        <taxon>Bacteria</taxon>
        <taxon>Bacillati</taxon>
        <taxon>Actinomycetota</taxon>
        <taxon>Actinomycetes</taxon>
        <taxon>Micrococcales</taxon>
        <taxon>Dermacoccaceae</taxon>
        <taxon>Dermacoccus</taxon>
    </lineage>
</organism>
<dbReference type="Gene3D" id="3.40.50.10540">
    <property type="entry name" value="Crotonobetainyl-coa:carnitine coa-transferase, domain 1"/>
    <property type="match status" value="1"/>
</dbReference>
<dbReference type="PANTHER" id="PTHR48228">
    <property type="entry name" value="SUCCINYL-COA--D-CITRAMALATE COA-TRANSFERASE"/>
    <property type="match status" value="1"/>
</dbReference>
<dbReference type="EMBL" id="BAAANV010000003">
    <property type="protein sequence ID" value="GAA1530717.1"/>
    <property type="molecule type" value="Genomic_DNA"/>
</dbReference>
<dbReference type="InterPro" id="IPR003673">
    <property type="entry name" value="CoA-Trfase_fam_III"/>
</dbReference>
<evidence type="ECO:0000313" key="2">
    <source>
        <dbReference type="Proteomes" id="UP001501288"/>
    </source>
</evidence>
<dbReference type="PANTHER" id="PTHR48228:SF5">
    <property type="entry name" value="ALPHA-METHYLACYL-COA RACEMASE"/>
    <property type="match status" value="1"/>
</dbReference>
<dbReference type="InterPro" id="IPR050509">
    <property type="entry name" value="CoA-transferase_III"/>
</dbReference>
<gene>
    <name evidence="1" type="ORF">GCM10009762_01390</name>
</gene>
<dbReference type="SUPFAM" id="SSF89796">
    <property type="entry name" value="CoA-transferase family III (CaiB/BaiF)"/>
    <property type="match status" value="1"/>
</dbReference>
<name>A0ABN2B2I5_9MICO</name>
<accession>A0ABN2B2I5</accession>
<evidence type="ECO:0000313" key="1">
    <source>
        <dbReference type="EMBL" id="GAA1530717.1"/>
    </source>
</evidence>
<dbReference type="Pfam" id="PF02515">
    <property type="entry name" value="CoA_transf_3"/>
    <property type="match status" value="1"/>
</dbReference>
<sequence>MRTEQFGEKSKLGARTREWRRRVGFKRERVPIMSTSPLSGVRVVSLAPNLPGPAAAMHFVRLGARVTKVEPPSGDFMEAAAPAYYRELTAGQEILTHDLKSDEGKAAVEELLADADILLTSSRPSALTKLGLGWDALHAAHPRLVHVAIVGHPGDEAEIAGHDLTYQAVNGTLDPPSLPRVLMADLGGAERAVSAGLAALVERSRTGTGSYCEVALSDVAYDFAAPARHGMTTPDGPLGGSVPQYALYRASDGWVAVAALEGHFWARLRDALDLPDGPDAAGALSAALATRTAAGWEEWARERDIPIAACAAPSKGQH</sequence>
<dbReference type="GO" id="GO:0016740">
    <property type="term" value="F:transferase activity"/>
    <property type="evidence" value="ECO:0007669"/>
    <property type="project" value="UniProtKB-KW"/>
</dbReference>
<dbReference type="InterPro" id="IPR044855">
    <property type="entry name" value="CoA-Trfase_III_dom3_sf"/>
</dbReference>
<keyword evidence="2" id="KW-1185">Reference proteome</keyword>
<dbReference type="Gene3D" id="3.30.1540.10">
    <property type="entry name" value="formyl-coa transferase, domain 3"/>
    <property type="match status" value="1"/>
</dbReference>
<dbReference type="InterPro" id="IPR023606">
    <property type="entry name" value="CoA-Trfase_III_dom_1_sf"/>
</dbReference>
<reference evidence="1 2" key="1">
    <citation type="journal article" date="2019" name="Int. J. Syst. Evol. Microbiol.">
        <title>The Global Catalogue of Microorganisms (GCM) 10K type strain sequencing project: providing services to taxonomists for standard genome sequencing and annotation.</title>
        <authorList>
            <consortium name="The Broad Institute Genomics Platform"/>
            <consortium name="The Broad Institute Genome Sequencing Center for Infectious Disease"/>
            <person name="Wu L."/>
            <person name="Ma J."/>
        </authorList>
    </citation>
    <scope>NUCLEOTIDE SEQUENCE [LARGE SCALE GENOMIC DNA]</scope>
    <source>
        <strain evidence="1 2">JCM 14588</strain>
    </source>
</reference>
<keyword evidence="1" id="KW-0808">Transferase</keyword>
<protein>
    <submittedName>
        <fullName evidence="1">CoA transferase</fullName>
    </submittedName>
</protein>
<dbReference type="Proteomes" id="UP001501288">
    <property type="component" value="Unassembled WGS sequence"/>
</dbReference>